<evidence type="ECO:0000313" key="2">
    <source>
        <dbReference type="Proteomes" id="UP000054560"/>
    </source>
</evidence>
<dbReference type="AlphaFoldDB" id="A0A0L0F233"/>
<reference evidence="1 2" key="1">
    <citation type="submission" date="2011-02" db="EMBL/GenBank/DDBJ databases">
        <title>The Genome Sequence of Sphaeroforma arctica JP610.</title>
        <authorList>
            <consortium name="The Broad Institute Genome Sequencing Platform"/>
            <person name="Russ C."/>
            <person name="Cuomo C."/>
            <person name="Young S.K."/>
            <person name="Zeng Q."/>
            <person name="Gargeya S."/>
            <person name="Alvarado L."/>
            <person name="Berlin A."/>
            <person name="Chapman S.B."/>
            <person name="Chen Z."/>
            <person name="Freedman E."/>
            <person name="Gellesch M."/>
            <person name="Goldberg J."/>
            <person name="Griggs A."/>
            <person name="Gujja S."/>
            <person name="Heilman E."/>
            <person name="Heiman D."/>
            <person name="Howarth C."/>
            <person name="Mehta T."/>
            <person name="Neiman D."/>
            <person name="Pearson M."/>
            <person name="Roberts A."/>
            <person name="Saif S."/>
            <person name="Shea T."/>
            <person name="Shenoy N."/>
            <person name="Sisk P."/>
            <person name="Stolte C."/>
            <person name="Sykes S."/>
            <person name="White J."/>
            <person name="Yandava C."/>
            <person name="Burger G."/>
            <person name="Gray M.W."/>
            <person name="Holland P.W.H."/>
            <person name="King N."/>
            <person name="Lang F.B.F."/>
            <person name="Roger A.J."/>
            <person name="Ruiz-Trillo I."/>
            <person name="Haas B."/>
            <person name="Nusbaum C."/>
            <person name="Birren B."/>
        </authorList>
    </citation>
    <scope>NUCLEOTIDE SEQUENCE [LARGE SCALE GENOMIC DNA]</scope>
    <source>
        <strain evidence="1 2">JP610</strain>
    </source>
</reference>
<proteinExistence type="predicted"/>
<dbReference type="GeneID" id="25917188"/>
<dbReference type="Proteomes" id="UP000054560">
    <property type="component" value="Unassembled WGS sequence"/>
</dbReference>
<feature type="non-terminal residue" evidence="1">
    <location>
        <position position="195"/>
    </location>
</feature>
<sequence>MASHCDEDTSNAPPTHVSWSDGRIWILDYHTPSTVPTTPTPSAVDGQMNGDGLSTTTSVAAETETGTSTYGAVHAHAYASVHVPAASTTAHSNRGDKEAQTETVDFSTAVGVEESASVGDESVLQMGSPSCDSGAGGSAQDARLLVEPELLIEPELSIEQPNRKAPVNEAAVRDWIVMDTWFAEEADSSPMPSAK</sequence>
<dbReference type="EMBL" id="KQ250240">
    <property type="protein sequence ID" value="KNC70785.1"/>
    <property type="molecule type" value="Genomic_DNA"/>
</dbReference>
<evidence type="ECO:0000313" key="1">
    <source>
        <dbReference type="EMBL" id="KNC70785.1"/>
    </source>
</evidence>
<organism evidence="1 2">
    <name type="scientific">Sphaeroforma arctica JP610</name>
    <dbReference type="NCBI Taxonomy" id="667725"/>
    <lineage>
        <taxon>Eukaryota</taxon>
        <taxon>Ichthyosporea</taxon>
        <taxon>Ichthyophonida</taxon>
        <taxon>Sphaeroforma</taxon>
    </lineage>
</organism>
<name>A0A0L0F233_9EUKA</name>
<protein>
    <submittedName>
        <fullName evidence="1">Uncharacterized protein</fullName>
    </submittedName>
</protein>
<dbReference type="RefSeq" id="XP_014144687.1">
    <property type="nucleotide sequence ID" value="XM_014289212.1"/>
</dbReference>
<keyword evidence="2" id="KW-1185">Reference proteome</keyword>
<accession>A0A0L0F233</accession>
<gene>
    <name evidence="1" type="ORF">SARC_16684</name>
</gene>